<name>A0A833VEE9_9POAL</name>
<evidence type="ECO:0000313" key="8">
    <source>
        <dbReference type="Proteomes" id="UP000623129"/>
    </source>
</evidence>
<dbReference type="AlphaFoldDB" id="A0A833VEE9"/>
<keyword evidence="4 6" id="KW-0949">S-adenosyl-L-methionine</keyword>
<evidence type="ECO:0000256" key="6">
    <source>
        <dbReference type="RuleBase" id="RU368095"/>
    </source>
</evidence>
<evidence type="ECO:0000256" key="3">
    <source>
        <dbReference type="ARBA" id="ARBA00022679"/>
    </source>
</evidence>
<keyword evidence="8" id="KW-1185">Reference proteome</keyword>
<dbReference type="Gene3D" id="3.40.50.150">
    <property type="entry name" value="Vaccinia Virus protein VP39"/>
    <property type="match status" value="1"/>
</dbReference>
<dbReference type="Proteomes" id="UP000623129">
    <property type="component" value="Unassembled WGS sequence"/>
</dbReference>
<dbReference type="EC" id="2.5.1.43" evidence="2 6"/>
<evidence type="ECO:0000256" key="4">
    <source>
        <dbReference type="ARBA" id="ARBA00022691"/>
    </source>
</evidence>
<evidence type="ECO:0000256" key="5">
    <source>
        <dbReference type="ARBA" id="ARBA00049391"/>
    </source>
</evidence>
<dbReference type="PROSITE" id="PS51142">
    <property type="entry name" value="NAS"/>
    <property type="match status" value="1"/>
</dbReference>
<dbReference type="PANTHER" id="PTHR32266">
    <property type="entry name" value="NICOTIANAMINE SYNTHASE 3"/>
    <property type="match status" value="1"/>
</dbReference>
<comment type="similarity">
    <text evidence="1 6">Belongs to the nicotianamine synthase (NAS)-like family.</text>
</comment>
<proteinExistence type="inferred from homology"/>
<evidence type="ECO:0000256" key="2">
    <source>
        <dbReference type="ARBA" id="ARBA00012675"/>
    </source>
</evidence>
<dbReference type="OrthoDB" id="1858069at2759"/>
<comment type="function">
    <text evidence="6">Synthesizes nicotianamine, a polyamine which serves as a sensor for the physiological iron status within the plant, and/or might be involved in the transport of iron.</text>
</comment>
<dbReference type="InterPro" id="IPR029063">
    <property type="entry name" value="SAM-dependent_MTases_sf"/>
</dbReference>
<dbReference type="GO" id="GO:0030418">
    <property type="term" value="P:nicotianamine biosynthetic process"/>
    <property type="evidence" value="ECO:0007669"/>
    <property type="project" value="UniProtKB-UniRule"/>
</dbReference>
<dbReference type="SUPFAM" id="SSF53335">
    <property type="entry name" value="S-adenosyl-L-methionine-dependent methyltransferases"/>
    <property type="match status" value="1"/>
</dbReference>
<sequence length="327" mass="36159">MASLNLNQDQQALLQNIASLYDSLSTLPSLLPSPQVNSLFTELVTACIPPSEIDVSKLDMEAQEMRLKLIDLCSNGEGLLENHYSDILASYENPLDHLSLFPYYTNYLKLSQLEFELLSQHVNGMPMRVAFIGSGPLPLSLLVLATYHMTTTRFHGYDREPSATIRARKLLKSDADMASRVEFRTADVMSLTHVLSSYDVVFLAALVGIDKEEKARVVEHLNRYMAVGSVLVVRSAHGARGFLYPVVGSDELKGFEVASIYHPQDEVINSVIVAKKLPSVHAHVHLPGEVAPVQGGLPLRTCCCCEREAIMVSGCKMEELAREELQS</sequence>
<dbReference type="EMBL" id="SWLB01000024">
    <property type="protein sequence ID" value="KAF3322680.1"/>
    <property type="molecule type" value="Genomic_DNA"/>
</dbReference>
<dbReference type="InterPro" id="IPR004298">
    <property type="entry name" value="Nicotian_synth"/>
</dbReference>
<protein>
    <recommendedName>
        <fullName evidence="2 6">Nicotianamine synthase</fullName>
        <ecNumber evidence="2 6">2.5.1.43</ecNumber>
    </recommendedName>
</protein>
<comment type="catalytic activity">
    <reaction evidence="5 6">
        <text>3 S-adenosyl-L-methionine = nicotianamine + 3 S-methyl-5'-thioadenosine + 3 H(+)</text>
        <dbReference type="Rhea" id="RHEA:16481"/>
        <dbReference type="ChEBI" id="CHEBI:15378"/>
        <dbReference type="ChEBI" id="CHEBI:17509"/>
        <dbReference type="ChEBI" id="CHEBI:58249"/>
        <dbReference type="ChEBI" id="CHEBI:59789"/>
        <dbReference type="EC" id="2.5.1.43"/>
    </reaction>
</comment>
<dbReference type="PANTHER" id="PTHR32266:SF12">
    <property type="entry name" value="NICOTIANAMINE SYNTHASE 3"/>
    <property type="match status" value="1"/>
</dbReference>
<reference evidence="7" key="1">
    <citation type="submission" date="2020-01" db="EMBL/GenBank/DDBJ databases">
        <title>Genome sequence of Kobresia littledalei, the first chromosome-level genome in the family Cyperaceae.</title>
        <authorList>
            <person name="Qu G."/>
        </authorList>
    </citation>
    <scope>NUCLEOTIDE SEQUENCE</scope>
    <source>
        <strain evidence="7">C.B.Clarke</strain>
        <tissue evidence="7">Leaf</tissue>
    </source>
</reference>
<evidence type="ECO:0000256" key="1">
    <source>
        <dbReference type="ARBA" id="ARBA00007009"/>
    </source>
</evidence>
<accession>A0A833VEE9</accession>
<comment type="caution">
    <text evidence="7">The sequence shown here is derived from an EMBL/GenBank/DDBJ whole genome shotgun (WGS) entry which is preliminary data.</text>
</comment>
<organism evidence="7 8">
    <name type="scientific">Carex littledalei</name>
    <dbReference type="NCBI Taxonomy" id="544730"/>
    <lineage>
        <taxon>Eukaryota</taxon>
        <taxon>Viridiplantae</taxon>
        <taxon>Streptophyta</taxon>
        <taxon>Embryophyta</taxon>
        <taxon>Tracheophyta</taxon>
        <taxon>Spermatophyta</taxon>
        <taxon>Magnoliopsida</taxon>
        <taxon>Liliopsida</taxon>
        <taxon>Poales</taxon>
        <taxon>Cyperaceae</taxon>
        <taxon>Cyperoideae</taxon>
        <taxon>Cariceae</taxon>
        <taxon>Carex</taxon>
        <taxon>Carex subgen. Euthyceras</taxon>
    </lineage>
</organism>
<keyword evidence="3 6" id="KW-0808">Transferase</keyword>
<dbReference type="GO" id="GO:0030410">
    <property type="term" value="F:nicotianamine synthase activity"/>
    <property type="evidence" value="ECO:0007669"/>
    <property type="project" value="UniProtKB-UniRule"/>
</dbReference>
<dbReference type="Pfam" id="PF03059">
    <property type="entry name" value="NAS"/>
    <property type="match status" value="1"/>
</dbReference>
<gene>
    <name evidence="7" type="ORF">FCM35_KLT12669</name>
</gene>
<evidence type="ECO:0000313" key="7">
    <source>
        <dbReference type="EMBL" id="KAF3322680.1"/>
    </source>
</evidence>